<reference evidence="2 3" key="1">
    <citation type="submission" date="2019-05" db="EMBL/GenBank/DDBJ databases">
        <title>The compact genome of Giardia muris reveals important steps in the evolution of intestinal protozoan parasites.</title>
        <authorList>
            <person name="Xu F."/>
            <person name="Jimenez-Gonzalez A."/>
            <person name="Einarsson E."/>
            <person name="Astvaldsson A."/>
            <person name="Peirasmaki D."/>
            <person name="Eckmann L."/>
            <person name="Andersson J.O."/>
            <person name="Svard S.G."/>
            <person name="Jerlstrom-Hultqvist J."/>
        </authorList>
    </citation>
    <scope>NUCLEOTIDE SEQUENCE [LARGE SCALE GENOMIC DNA]</scope>
    <source>
        <strain evidence="2 3">Roberts-Thomson</strain>
    </source>
</reference>
<dbReference type="SUPFAM" id="SSF47370">
    <property type="entry name" value="Bromodomain"/>
    <property type="match status" value="2"/>
</dbReference>
<dbReference type="OrthoDB" id="10252145at2759"/>
<dbReference type="VEuPathDB" id="GiardiaDB:GMRT_12127"/>
<dbReference type="EMBL" id="VDLU01000004">
    <property type="protein sequence ID" value="TNJ26921.1"/>
    <property type="molecule type" value="Genomic_DNA"/>
</dbReference>
<name>A0A4Z1T3E2_GIAMU</name>
<keyword evidence="1" id="KW-0103">Bromodomain</keyword>
<evidence type="ECO:0000313" key="3">
    <source>
        <dbReference type="Proteomes" id="UP000315496"/>
    </source>
</evidence>
<dbReference type="AlphaFoldDB" id="A0A4Z1T3E2"/>
<proteinExistence type="predicted"/>
<evidence type="ECO:0000256" key="1">
    <source>
        <dbReference type="ARBA" id="ARBA00023117"/>
    </source>
</evidence>
<protein>
    <submittedName>
        <fullName evidence="2">Uncharacterized protein</fullName>
    </submittedName>
</protein>
<dbReference type="Proteomes" id="UP000315496">
    <property type="component" value="Chromosome 4"/>
</dbReference>
<sequence length="489" mass="54969">MPGPSPTASAVSEPGPGDLDPVVYYGGLYLSAIEYVDALIAALQTRRQTAVSPSLLSEHPFPQDLDIAGRSRKDIRLWLMRIPREPALKRDTDMSRTILTHMQSVLLAILRNEEYRQVFTLRVDEEKHNAPGYYSQIPTPMHLFAIMARLCETRARVEDSDYILYCDEADFGLDGSVGNANGDSILQGGEPGEEDSPGGLTRSTLLARVPQDVFEDRDADCGELFQENPFMFYARSDYGDVLMKVEPLRMGSIDELSGNDRKALGEWMTRIGNQAVRRCTDAGRPRPYRLALEFLRDLILVPFNARRYNPPPHHIYRLAGSFLSDVKASWRREFGRVPKCFGLVGTDAAEQELYNNLLSVYSQELSAAPEVPALHTPLVPEPGHEESAKREAEPMLRATDLEMDDERRAIIEEIRDQLSYITSEKQDIHANSVIDALVQVRDSCGLSRGEDLQHVQISVLRRFAAQLSQFIGERSGCFRTSFEEFQGAQ</sequence>
<evidence type="ECO:0000313" key="2">
    <source>
        <dbReference type="EMBL" id="TNJ26921.1"/>
    </source>
</evidence>
<dbReference type="Gene3D" id="1.20.920.10">
    <property type="entry name" value="Bromodomain-like"/>
    <property type="match status" value="1"/>
</dbReference>
<comment type="caution">
    <text evidence="2">The sequence shown here is derived from an EMBL/GenBank/DDBJ whole genome shotgun (WGS) entry which is preliminary data.</text>
</comment>
<keyword evidence="3" id="KW-1185">Reference proteome</keyword>
<dbReference type="InterPro" id="IPR036427">
    <property type="entry name" value="Bromodomain-like_sf"/>
</dbReference>
<accession>A0A4Z1T3E2</accession>
<organism evidence="2 3">
    <name type="scientific">Giardia muris</name>
    <dbReference type="NCBI Taxonomy" id="5742"/>
    <lineage>
        <taxon>Eukaryota</taxon>
        <taxon>Metamonada</taxon>
        <taxon>Diplomonadida</taxon>
        <taxon>Hexamitidae</taxon>
        <taxon>Giardiinae</taxon>
        <taxon>Giardia</taxon>
    </lineage>
</organism>
<gene>
    <name evidence="2" type="ORF">GMRT_12127</name>
</gene>